<sequence>MLIHPSRGLEDGLRGTLAGCLFRAAASNSDLEGSNCHPYFATPRSVRNSHARTSFPSSGNCIPLEADHEESQPVPHAVHARMLDDRSTK</sequence>
<reference evidence="2 3" key="1">
    <citation type="journal article" date="2024" name="Science">
        <title>Giant polyketide synthase enzymes in the biosynthesis of giant marine polyether toxins.</title>
        <authorList>
            <person name="Fallon T.R."/>
            <person name="Shende V.V."/>
            <person name="Wierzbicki I.H."/>
            <person name="Pendleton A.L."/>
            <person name="Watervoot N.F."/>
            <person name="Auber R.P."/>
            <person name="Gonzalez D.J."/>
            <person name="Wisecaver J.H."/>
            <person name="Moore B.S."/>
        </authorList>
    </citation>
    <scope>NUCLEOTIDE SEQUENCE [LARGE SCALE GENOMIC DNA]</scope>
    <source>
        <strain evidence="2 3">12B1</strain>
    </source>
</reference>
<keyword evidence="3" id="KW-1185">Reference proteome</keyword>
<evidence type="ECO:0000313" key="2">
    <source>
        <dbReference type="EMBL" id="KAL1511734.1"/>
    </source>
</evidence>
<gene>
    <name evidence="2" type="ORF">AB1Y20_005022</name>
</gene>
<comment type="caution">
    <text evidence="2">The sequence shown here is derived from an EMBL/GenBank/DDBJ whole genome shotgun (WGS) entry which is preliminary data.</text>
</comment>
<evidence type="ECO:0000256" key="1">
    <source>
        <dbReference type="SAM" id="MobiDB-lite"/>
    </source>
</evidence>
<accession>A0AB34J2Z3</accession>
<feature type="region of interest" description="Disordered" evidence="1">
    <location>
        <begin position="67"/>
        <end position="89"/>
    </location>
</feature>
<protein>
    <submittedName>
        <fullName evidence="2">Uncharacterized protein</fullName>
    </submittedName>
</protein>
<proteinExistence type="predicted"/>
<organism evidence="2 3">
    <name type="scientific">Prymnesium parvum</name>
    <name type="common">Toxic golden alga</name>
    <dbReference type="NCBI Taxonomy" id="97485"/>
    <lineage>
        <taxon>Eukaryota</taxon>
        <taxon>Haptista</taxon>
        <taxon>Haptophyta</taxon>
        <taxon>Prymnesiophyceae</taxon>
        <taxon>Prymnesiales</taxon>
        <taxon>Prymnesiaceae</taxon>
        <taxon>Prymnesium</taxon>
    </lineage>
</organism>
<dbReference type="AlphaFoldDB" id="A0AB34J2Z3"/>
<name>A0AB34J2Z3_PRYPA</name>
<evidence type="ECO:0000313" key="3">
    <source>
        <dbReference type="Proteomes" id="UP001515480"/>
    </source>
</evidence>
<dbReference type="Proteomes" id="UP001515480">
    <property type="component" value="Unassembled WGS sequence"/>
</dbReference>
<dbReference type="EMBL" id="JBGBPQ010000013">
    <property type="protein sequence ID" value="KAL1511734.1"/>
    <property type="molecule type" value="Genomic_DNA"/>
</dbReference>